<name>A0ABW5DEH5_9HYPH</name>
<dbReference type="SMART" id="SM00287">
    <property type="entry name" value="SH3b"/>
    <property type="match status" value="1"/>
</dbReference>
<feature type="compositionally biased region" description="Basic and acidic residues" evidence="1">
    <location>
        <begin position="211"/>
        <end position="225"/>
    </location>
</feature>
<feature type="chain" id="PRO_5045104488" evidence="2">
    <location>
        <begin position="23"/>
        <end position="239"/>
    </location>
</feature>
<evidence type="ECO:0000259" key="3">
    <source>
        <dbReference type="PROSITE" id="PS51781"/>
    </source>
</evidence>
<evidence type="ECO:0000313" key="4">
    <source>
        <dbReference type="EMBL" id="MFD2259513.1"/>
    </source>
</evidence>
<feature type="compositionally biased region" description="Low complexity" evidence="1">
    <location>
        <begin position="179"/>
        <end position="205"/>
    </location>
</feature>
<feature type="region of interest" description="Disordered" evidence="1">
    <location>
        <begin position="123"/>
        <end position="239"/>
    </location>
</feature>
<dbReference type="Gene3D" id="2.30.30.40">
    <property type="entry name" value="SH3 Domains"/>
    <property type="match status" value="1"/>
</dbReference>
<evidence type="ECO:0000256" key="2">
    <source>
        <dbReference type="SAM" id="SignalP"/>
    </source>
</evidence>
<protein>
    <submittedName>
        <fullName evidence="4">SH3 domain-containing protein</fullName>
    </submittedName>
</protein>
<keyword evidence="2" id="KW-0732">Signal</keyword>
<evidence type="ECO:0000256" key="1">
    <source>
        <dbReference type="SAM" id="MobiDB-lite"/>
    </source>
</evidence>
<dbReference type="Proteomes" id="UP001597373">
    <property type="component" value="Unassembled WGS sequence"/>
</dbReference>
<dbReference type="PROSITE" id="PS51781">
    <property type="entry name" value="SH3B"/>
    <property type="match status" value="1"/>
</dbReference>
<accession>A0ABW5DEH5</accession>
<reference evidence="5" key="1">
    <citation type="journal article" date="2019" name="Int. J. Syst. Evol. Microbiol.">
        <title>The Global Catalogue of Microorganisms (GCM) 10K type strain sequencing project: providing services to taxonomists for standard genome sequencing and annotation.</title>
        <authorList>
            <consortium name="The Broad Institute Genomics Platform"/>
            <consortium name="The Broad Institute Genome Sequencing Center for Infectious Disease"/>
            <person name="Wu L."/>
            <person name="Ma J."/>
        </authorList>
    </citation>
    <scope>NUCLEOTIDE SEQUENCE [LARGE SCALE GENOMIC DNA]</scope>
    <source>
        <strain evidence="5">KCTC 23707</strain>
    </source>
</reference>
<proteinExistence type="predicted"/>
<comment type="caution">
    <text evidence="4">The sequence shown here is derived from an EMBL/GenBank/DDBJ whole genome shotgun (WGS) entry which is preliminary data.</text>
</comment>
<dbReference type="Pfam" id="PF08239">
    <property type="entry name" value="SH3_3"/>
    <property type="match status" value="1"/>
</dbReference>
<feature type="compositionally biased region" description="Pro residues" evidence="1">
    <location>
        <begin position="130"/>
        <end position="178"/>
    </location>
</feature>
<feature type="domain" description="SH3b" evidence="3">
    <location>
        <begin position="22"/>
        <end position="85"/>
    </location>
</feature>
<dbReference type="InterPro" id="IPR003646">
    <property type="entry name" value="SH3-like_bac-type"/>
</dbReference>
<organism evidence="4 5">
    <name type="scientific">Chelativorans composti</name>
    <dbReference type="NCBI Taxonomy" id="768533"/>
    <lineage>
        <taxon>Bacteria</taxon>
        <taxon>Pseudomonadati</taxon>
        <taxon>Pseudomonadota</taxon>
        <taxon>Alphaproteobacteria</taxon>
        <taxon>Hyphomicrobiales</taxon>
        <taxon>Phyllobacteriaceae</taxon>
        <taxon>Chelativorans</taxon>
    </lineage>
</organism>
<dbReference type="RefSeq" id="WP_165277186.1">
    <property type="nucleotide sequence ID" value="NZ_BAABGS010000018.1"/>
</dbReference>
<dbReference type="EMBL" id="JBHUIR010000020">
    <property type="protein sequence ID" value="MFD2259513.1"/>
    <property type="molecule type" value="Genomic_DNA"/>
</dbReference>
<evidence type="ECO:0000313" key="5">
    <source>
        <dbReference type="Proteomes" id="UP001597373"/>
    </source>
</evidence>
<gene>
    <name evidence="4" type="ORF">ACFSMZ_07015</name>
</gene>
<keyword evidence="5" id="KW-1185">Reference proteome</keyword>
<sequence length="239" mass="26068">MVYRVLLGAAAIMGVATVGALAQNAYTTANVNMRAGPGTDYPVVVTLPNGAVVDVHGCLSGWSWCDTSWRGNRGWVSGRYLQMIYQNRRVYLPELAPRIGIPVITFQFGNYWDRWYRDRSWYRDRDRWGPPRPPRPGAVPPPPPPRPGVMPPPPPRPGDARPVPPRPGAGNPPPPPRPGATAPGARPPAAAAPDRNRPGPNANAPRPRPQQSEDRPRSPFPRRDNTCPSGRVGPNGQCI</sequence>
<feature type="signal peptide" evidence="2">
    <location>
        <begin position="1"/>
        <end position="22"/>
    </location>
</feature>